<organism evidence="1 2">
    <name type="scientific">Elysia marginata</name>
    <dbReference type="NCBI Taxonomy" id="1093978"/>
    <lineage>
        <taxon>Eukaryota</taxon>
        <taxon>Metazoa</taxon>
        <taxon>Spiralia</taxon>
        <taxon>Lophotrochozoa</taxon>
        <taxon>Mollusca</taxon>
        <taxon>Gastropoda</taxon>
        <taxon>Heterobranchia</taxon>
        <taxon>Euthyneura</taxon>
        <taxon>Panpulmonata</taxon>
        <taxon>Sacoglossa</taxon>
        <taxon>Placobranchoidea</taxon>
        <taxon>Plakobranchidae</taxon>
        <taxon>Elysia</taxon>
    </lineage>
</organism>
<keyword evidence="2" id="KW-1185">Reference proteome</keyword>
<name>A0AAV4G8P4_9GAST</name>
<dbReference type="AlphaFoldDB" id="A0AAV4G8P4"/>
<evidence type="ECO:0000313" key="2">
    <source>
        <dbReference type="Proteomes" id="UP000762676"/>
    </source>
</evidence>
<dbReference type="EMBL" id="BMAT01004875">
    <property type="protein sequence ID" value="GFR82148.1"/>
    <property type="molecule type" value="Genomic_DNA"/>
</dbReference>
<evidence type="ECO:0008006" key="3">
    <source>
        <dbReference type="Google" id="ProtNLM"/>
    </source>
</evidence>
<reference evidence="1 2" key="1">
    <citation type="journal article" date="2021" name="Elife">
        <title>Chloroplast acquisition without the gene transfer in kleptoplastic sea slugs, Plakobranchus ocellatus.</title>
        <authorList>
            <person name="Maeda T."/>
            <person name="Takahashi S."/>
            <person name="Yoshida T."/>
            <person name="Shimamura S."/>
            <person name="Takaki Y."/>
            <person name="Nagai Y."/>
            <person name="Toyoda A."/>
            <person name="Suzuki Y."/>
            <person name="Arimoto A."/>
            <person name="Ishii H."/>
            <person name="Satoh N."/>
            <person name="Nishiyama T."/>
            <person name="Hasebe M."/>
            <person name="Maruyama T."/>
            <person name="Minagawa J."/>
            <person name="Obokata J."/>
            <person name="Shigenobu S."/>
        </authorList>
    </citation>
    <scope>NUCLEOTIDE SEQUENCE [LARGE SCALE GENOMIC DNA]</scope>
</reference>
<sequence>MNKPTLNQRKGMFTFGVHREHHLLCKFPNTADLRPFWTGHNRLKTHMYKTYKIGQTNLCPLGEAAKTAEHILHDCQHYRILKHTIWSSPSDLQTKLWETVEELEKTKSFIHQAGINSLSRHRDQEEEED</sequence>
<protein>
    <recommendedName>
        <fullName evidence="3">Reverse transcriptase zinc-binding domain-containing protein</fullName>
    </recommendedName>
</protein>
<comment type="caution">
    <text evidence="1">The sequence shown here is derived from an EMBL/GenBank/DDBJ whole genome shotgun (WGS) entry which is preliminary data.</text>
</comment>
<dbReference type="Proteomes" id="UP000762676">
    <property type="component" value="Unassembled WGS sequence"/>
</dbReference>
<gene>
    <name evidence="1" type="ORF">ElyMa_002358300</name>
</gene>
<accession>A0AAV4G8P4</accession>
<evidence type="ECO:0000313" key="1">
    <source>
        <dbReference type="EMBL" id="GFR82148.1"/>
    </source>
</evidence>
<proteinExistence type="predicted"/>